<evidence type="ECO:0000313" key="8">
    <source>
        <dbReference type="EMBL" id="KAK7502865.1"/>
    </source>
</evidence>
<dbReference type="Gene3D" id="1.20.1250.20">
    <property type="entry name" value="MFS general substrate transporter like domains"/>
    <property type="match status" value="2"/>
</dbReference>
<feature type="transmembrane region" description="Helical" evidence="6">
    <location>
        <begin position="254"/>
        <end position="279"/>
    </location>
</feature>
<feature type="transmembrane region" description="Helical" evidence="6">
    <location>
        <begin position="57"/>
        <end position="82"/>
    </location>
</feature>
<feature type="transmembrane region" description="Helical" evidence="6">
    <location>
        <begin position="320"/>
        <end position="342"/>
    </location>
</feature>
<keyword evidence="3 6" id="KW-0812">Transmembrane</keyword>
<evidence type="ECO:0000256" key="6">
    <source>
        <dbReference type="SAM" id="Phobius"/>
    </source>
</evidence>
<sequence>MRLSAAGPCMPFISAAAGHKKWTVVMMAFANFAACTCFSLLAPFFPNEAAKKGASQTIIGLVFSCFELWIFASAPVFGSFLTRIGSRFMFISGLFVCGSCAVLFGVLDRCPPDTIFIVMCFLVRTVEALGASAFITASFAIIANEFPDHVATVFGTLETFSGLGLMVGPPIGGALFELGGFGLPFWVMGSLLIGCAFLTCLLLPSRPDNPRPKRGSIFRLLTSPLVVVTTITIVSGSFSLGFLDPTLANHLDQFHLSTAVVGLVFIVAPGIYALTAPLWGYLSDTKGISRFLIAVGNVVSGVSFLLLGPSPLLPFLKHQLWLVIVSLAVLGLSVGCALVSTLKCLIIGAKKVGFEDSLDTFGLVSGLFNSAFSLGTFIGPTVGSVIQEYKGFDWAATVTGALFGIS</sequence>
<dbReference type="InterPro" id="IPR050930">
    <property type="entry name" value="MFS_Vesicular_Transporter"/>
</dbReference>
<evidence type="ECO:0000256" key="3">
    <source>
        <dbReference type="ARBA" id="ARBA00022692"/>
    </source>
</evidence>
<evidence type="ECO:0000256" key="4">
    <source>
        <dbReference type="ARBA" id="ARBA00022989"/>
    </source>
</evidence>
<feature type="transmembrane region" description="Helical" evidence="6">
    <location>
        <begin position="291"/>
        <end position="308"/>
    </location>
</feature>
<dbReference type="PANTHER" id="PTHR23506:SF26">
    <property type="entry name" value="MFS-TYPE TRANSPORTER SLC18B1"/>
    <property type="match status" value="1"/>
</dbReference>
<protein>
    <recommendedName>
        <fullName evidence="7">Major facilitator superfamily (MFS) profile domain-containing protein</fullName>
    </recommendedName>
</protein>
<dbReference type="InterPro" id="IPR011701">
    <property type="entry name" value="MFS"/>
</dbReference>
<evidence type="ECO:0000259" key="7">
    <source>
        <dbReference type="PROSITE" id="PS50850"/>
    </source>
</evidence>
<dbReference type="Pfam" id="PF07690">
    <property type="entry name" value="MFS_1"/>
    <property type="match status" value="2"/>
</dbReference>
<evidence type="ECO:0000256" key="2">
    <source>
        <dbReference type="ARBA" id="ARBA00022448"/>
    </source>
</evidence>
<keyword evidence="4 6" id="KW-1133">Transmembrane helix</keyword>
<feature type="non-terminal residue" evidence="8">
    <location>
        <position position="406"/>
    </location>
</feature>
<evidence type="ECO:0000256" key="5">
    <source>
        <dbReference type="ARBA" id="ARBA00023136"/>
    </source>
</evidence>
<dbReference type="EMBL" id="JACVVK020000023">
    <property type="protein sequence ID" value="KAK7502865.1"/>
    <property type="molecule type" value="Genomic_DNA"/>
</dbReference>
<proteinExistence type="predicted"/>
<feature type="transmembrane region" description="Helical" evidence="6">
    <location>
        <begin position="88"/>
        <end position="107"/>
    </location>
</feature>
<evidence type="ECO:0000256" key="1">
    <source>
        <dbReference type="ARBA" id="ARBA00004141"/>
    </source>
</evidence>
<dbReference type="AlphaFoldDB" id="A0ABD0LTB6"/>
<comment type="caution">
    <text evidence="8">The sequence shown here is derived from an EMBL/GenBank/DDBJ whole genome shotgun (WGS) entry which is preliminary data.</text>
</comment>
<reference evidence="8 9" key="1">
    <citation type="journal article" date="2023" name="Sci. Data">
        <title>Genome assembly of the Korean intertidal mud-creeper Batillaria attramentaria.</title>
        <authorList>
            <person name="Patra A.K."/>
            <person name="Ho P.T."/>
            <person name="Jun S."/>
            <person name="Lee S.J."/>
            <person name="Kim Y."/>
            <person name="Won Y.J."/>
        </authorList>
    </citation>
    <scope>NUCLEOTIDE SEQUENCE [LARGE SCALE GENOMIC DNA]</scope>
    <source>
        <strain evidence="8">Wonlab-2016</strain>
    </source>
</reference>
<feature type="transmembrane region" description="Helical" evidence="6">
    <location>
        <begin position="114"/>
        <end position="142"/>
    </location>
</feature>
<feature type="transmembrane region" description="Helical" evidence="6">
    <location>
        <begin position="185"/>
        <end position="205"/>
    </location>
</feature>
<name>A0ABD0LTB6_9CAEN</name>
<keyword evidence="5 6" id="KW-0472">Membrane</keyword>
<feature type="transmembrane region" description="Helical" evidence="6">
    <location>
        <begin position="217"/>
        <end position="242"/>
    </location>
</feature>
<feature type="transmembrane region" description="Helical" evidence="6">
    <location>
        <begin position="25"/>
        <end position="45"/>
    </location>
</feature>
<dbReference type="InterPro" id="IPR020846">
    <property type="entry name" value="MFS_dom"/>
</dbReference>
<dbReference type="PROSITE" id="PS50850">
    <property type="entry name" value="MFS"/>
    <property type="match status" value="1"/>
</dbReference>
<evidence type="ECO:0000313" key="9">
    <source>
        <dbReference type="Proteomes" id="UP001519460"/>
    </source>
</evidence>
<dbReference type="PANTHER" id="PTHR23506">
    <property type="entry name" value="GH10249P"/>
    <property type="match status" value="1"/>
</dbReference>
<accession>A0ABD0LTB6</accession>
<gene>
    <name evidence="8" type="ORF">BaRGS_00005814</name>
</gene>
<keyword evidence="2" id="KW-0813">Transport</keyword>
<organism evidence="8 9">
    <name type="scientific">Batillaria attramentaria</name>
    <dbReference type="NCBI Taxonomy" id="370345"/>
    <lineage>
        <taxon>Eukaryota</taxon>
        <taxon>Metazoa</taxon>
        <taxon>Spiralia</taxon>
        <taxon>Lophotrochozoa</taxon>
        <taxon>Mollusca</taxon>
        <taxon>Gastropoda</taxon>
        <taxon>Caenogastropoda</taxon>
        <taxon>Sorbeoconcha</taxon>
        <taxon>Cerithioidea</taxon>
        <taxon>Batillariidae</taxon>
        <taxon>Batillaria</taxon>
    </lineage>
</organism>
<feature type="domain" description="Major facilitator superfamily (MFS) profile" evidence="7">
    <location>
        <begin position="225"/>
        <end position="406"/>
    </location>
</feature>
<keyword evidence="9" id="KW-1185">Reference proteome</keyword>
<dbReference type="Proteomes" id="UP001519460">
    <property type="component" value="Unassembled WGS sequence"/>
</dbReference>
<dbReference type="GO" id="GO:0016020">
    <property type="term" value="C:membrane"/>
    <property type="evidence" value="ECO:0007669"/>
    <property type="project" value="UniProtKB-SubCell"/>
</dbReference>
<comment type="subcellular location">
    <subcellularLocation>
        <location evidence="1">Membrane</location>
        <topology evidence="1">Multi-pass membrane protein</topology>
    </subcellularLocation>
</comment>
<dbReference type="InterPro" id="IPR036259">
    <property type="entry name" value="MFS_trans_sf"/>
</dbReference>
<dbReference type="SUPFAM" id="SSF103473">
    <property type="entry name" value="MFS general substrate transporter"/>
    <property type="match status" value="1"/>
</dbReference>